<keyword evidence="4" id="KW-0809">Transit peptide</keyword>
<comment type="pathway">
    <text evidence="1">Cofactor biosynthesis; ubiquinone biosynthesis.</text>
</comment>
<dbReference type="GO" id="GO:0008289">
    <property type="term" value="F:lipid binding"/>
    <property type="evidence" value="ECO:0007669"/>
    <property type="project" value="UniProtKB-KW"/>
</dbReference>
<dbReference type="InterPro" id="IPR012762">
    <property type="entry name" value="Ubiq_biosynth_COQ9"/>
</dbReference>
<evidence type="ECO:0000256" key="5">
    <source>
        <dbReference type="ARBA" id="ARBA00023121"/>
    </source>
</evidence>
<evidence type="ECO:0000256" key="6">
    <source>
        <dbReference type="ARBA" id="ARBA00058104"/>
    </source>
</evidence>
<sequence>MGEQTQEIRDQLLDAALLHVVFDGWSETSFKAAVDDSGIDPALAMALFPRGALDLALAYHKRGDEVMKTRLAATDLTQMRFRDRVALAVRYRLEAAEDKEAVRRGATLFALPTHAAEGAKLVWGTADAIWNALGDTSEDANWYSKRATLSGVYSATVLFWLGDDSADHQATWDFLDRRIDNVMQIETLKASAQKNPLLKPFLAGPNFLASLVRKPTSVDDLPGRWTQSGMGTGGMGAGGMGPDSAAE</sequence>
<dbReference type="InterPro" id="IPR013718">
    <property type="entry name" value="COQ9_C"/>
</dbReference>
<feature type="domain" description="COQ9 C-terminal" evidence="8">
    <location>
        <begin position="116"/>
        <end position="186"/>
    </location>
</feature>
<dbReference type="GO" id="GO:0006744">
    <property type="term" value="P:ubiquinone biosynthetic process"/>
    <property type="evidence" value="ECO:0007669"/>
    <property type="project" value="UniProtKB-KW"/>
</dbReference>
<dbReference type="RefSeq" id="WP_082626592.1">
    <property type="nucleotide sequence ID" value="NZ_CYSD01000033.1"/>
</dbReference>
<dbReference type="Proteomes" id="UP000052022">
    <property type="component" value="Unassembled WGS sequence"/>
</dbReference>
<keyword evidence="10" id="KW-1185">Reference proteome</keyword>
<protein>
    <submittedName>
        <fullName evidence="9">RpsU-divergently transcribed protein</fullName>
    </submittedName>
</protein>
<dbReference type="PANTHER" id="PTHR21427:SF19">
    <property type="entry name" value="UBIQUINONE BIOSYNTHESIS PROTEIN COQ9, MITOCHONDRIAL"/>
    <property type="match status" value="1"/>
</dbReference>
<evidence type="ECO:0000313" key="10">
    <source>
        <dbReference type="Proteomes" id="UP000052022"/>
    </source>
</evidence>
<evidence type="ECO:0000313" key="9">
    <source>
        <dbReference type="EMBL" id="CUH78862.1"/>
    </source>
</evidence>
<dbReference type="Gene3D" id="1.10.357.10">
    <property type="entry name" value="Tetracycline Repressor, domain 2"/>
    <property type="match status" value="1"/>
</dbReference>
<gene>
    <name evidence="9" type="ORF">TRM7557_02079</name>
</gene>
<accession>A0A0P1GBZ8</accession>
<comment type="similarity">
    <text evidence="2">Belongs to the COQ9 family.</text>
</comment>
<comment type="function">
    <text evidence="6">Membrane-associated protein that warps the membrane surface to access and bind aromatic isoprenes with high specificity, including ubiquinone (CoQ) isoprene intermediates and presents them directly to COQ7, therefore facilitating the COQ7-mediated hydroxylase step. Participates in the biosynthesis of coenzyme Q, also named ubiquinone, an essential lipid-soluble electron transporter for aerobic cellular respiration.</text>
</comment>
<organism evidence="9 10">
    <name type="scientific">Tritonibacter multivorans</name>
    <dbReference type="NCBI Taxonomy" id="928856"/>
    <lineage>
        <taxon>Bacteria</taxon>
        <taxon>Pseudomonadati</taxon>
        <taxon>Pseudomonadota</taxon>
        <taxon>Alphaproteobacteria</taxon>
        <taxon>Rhodobacterales</taxon>
        <taxon>Paracoccaceae</taxon>
        <taxon>Tritonibacter</taxon>
    </lineage>
</organism>
<dbReference type="STRING" id="928856.SAMN04488049_110107"/>
<keyword evidence="3" id="KW-0831">Ubiquinone biosynthesis</keyword>
<evidence type="ECO:0000256" key="4">
    <source>
        <dbReference type="ARBA" id="ARBA00022946"/>
    </source>
</evidence>
<proteinExistence type="inferred from homology"/>
<feature type="compositionally biased region" description="Gly residues" evidence="7">
    <location>
        <begin position="230"/>
        <end position="241"/>
    </location>
</feature>
<evidence type="ECO:0000256" key="7">
    <source>
        <dbReference type="SAM" id="MobiDB-lite"/>
    </source>
</evidence>
<dbReference type="PANTHER" id="PTHR21427">
    <property type="entry name" value="UBIQUINONE BIOSYNTHESIS PROTEIN COQ9, MITOCHONDRIAL"/>
    <property type="match status" value="1"/>
</dbReference>
<dbReference type="AlphaFoldDB" id="A0A0P1GBZ8"/>
<feature type="region of interest" description="Disordered" evidence="7">
    <location>
        <begin position="220"/>
        <end position="247"/>
    </location>
</feature>
<evidence type="ECO:0000259" key="8">
    <source>
        <dbReference type="Pfam" id="PF08511"/>
    </source>
</evidence>
<evidence type="ECO:0000256" key="2">
    <source>
        <dbReference type="ARBA" id="ARBA00010766"/>
    </source>
</evidence>
<dbReference type="EMBL" id="CYSD01000033">
    <property type="protein sequence ID" value="CUH78862.1"/>
    <property type="molecule type" value="Genomic_DNA"/>
</dbReference>
<dbReference type="Pfam" id="PF08511">
    <property type="entry name" value="COQ9"/>
    <property type="match status" value="1"/>
</dbReference>
<name>A0A0P1GBZ8_9RHOB</name>
<evidence type="ECO:0000256" key="3">
    <source>
        <dbReference type="ARBA" id="ARBA00022688"/>
    </source>
</evidence>
<evidence type="ECO:0000256" key="1">
    <source>
        <dbReference type="ARBA" id="ARBA00004749"/>
    </source>
</evidence>
<keyword evidence="5" id="KW-0446">Lipid-binding</keyword>
<reference evidence="9 10" key="1">
    <citation type="submission" date="2015-09" db="EMBL/GenBank/DDBJ databases">
        <authorList>
            <consortium name="Swine Surveillance"/>
        </authorList>
    </citation>
    <scope>NUCLEOTIDE SEQUENCE [LARGE SCALE GENOMIC DNA]</scope>
    <source>
        <strain evidence="9 10">CECT 7557</strain>
    </source>
</reference>
<dbReference type="NCBIfam" id="TIGR02396">
    <property type="entry name" value="diverge_rpsU"/>
    <property type="match status" value="1"/>
</dbReference>
<dbReference type="OrthoDB" id="7201143at2"/>